<dbReference type="PANTHER" id="PTHR28154:SF1">
    <property type="entry name" value="CELL WALL SYNTHESIS PROTEIN KNH1-RELATED"/>
    <property type="match status" value="1"/>
</dbReference>
<comment type="caution">
    <text evidence="4">The sequence shown here is derived from an EMBL/GenBank/DDBJ whole genome shotgun (WGS) entry which is preliminary data.</text>
</comment>
<dbReference type="OrthoDB" id="2432613at2759"/>
<evidence type="ECO:0000256" key="2">
    <source>
        <dbReference type="SAM" id="SignalP"/>
    </source>
</evidence>
<protein>
    <recommendedName>
        <fullName evidence="3">Yeast cell wall synthesis Kre9/Knh1-like N-terminal domain-containing protein</fullName>
    </recommendedName>
</protein>
<evidence type="ECO:0000313" key="5">
    <source>
        <dbReference type="Proteomes" id="UP000467700"/>
    </source>
</evidence>
<dbReference type="GO" id="GO:0006078">
    <property type="term" value="P:(1-&gt;6)-beta-D-glucan biosynthetic process"/>
    <property type="evidence" value="ECO:0007669"/>
    <property type="project" value="InterPro"/>
</dbReference>
<feature type="chain" id="PRO_5035819349" description="Yeast cell wall synthesis Kre9/Knh1-like N-terminal domain-containing protein" evidence="2">
    <location>
        <begin position="18"/>
        <end position="214"/>
    </location>
</feature>
<feature type="signal peptide" evidence="2">
    <location>
        <begin position="1"/>
        <end position="17"/>
    </location>
</feature>
<feature type="domain" description="Yeast cell wall synthesis Kre9/Knh1-like N-terminal" evidence="3">
    <location>
        <begin position="23"/>
        <end position="113"/>
    </location>
</feature>
<evidence type="ECO:0000259" key="3">
    <source>
        <dbReference type="Pfam" id="PF10342"/>
    </source>
</evidence>
<reference evidence="4 5" key="1">
    <citation type="submission" date="2020-01" db="EMBL/GenBank/DDBJ databases">
        <authorList>
            <person name="Gupta K D."/>
        </authorList>
    </citation>
    <scope>NUCLEOTIDE SEQUENCE [LARGE SCALE GENOMIC DNA]</scope>
</reference>
<dbReference type="PANTHER" id="PTHR28154">
    <property type="entry name" value="CELL WALL SYNTHESIS PROTEIN KNH1-RELATED"/>
    <property type="match status" value="1"/>
</dbReference>
<sequence>MFSKAAILLACTSAAFANVFITSPTAATTFSGGRTATIRWQDDGSAPTLKDFGPAQISIYVGNALQQTRLQTINASVDVSTTSELTFTPDASIGPNSSEYFIRVESLALKDAAQPQFPALAFSAKFTLDSMTGVFSADVTSQINGQSTAPLARTSTTAATTATRATTSASSVARTSATSAGASATASTNAAAGLTGKAGWAGAFLGALVGVTMF</sequence>
<dbReference type="EMBL" id="CACVBS010000070">
    <property type="protein sequence ID" value="CAA7268790.1"/>
    <property type="molecule type" value="Genomic_DNA"/>
</dbReference>
<evidence type="ECO:0000256" key="1">
    <source>
        <dbReference type="ARBA" id="ARBA00022729"/>
    </source>
</evidence>
<name>A0A8S0WGD8_CYCAE</name>
<evidence type="ECO:0000313" key="4">
    <source>
        <dbReference type="EMBL" id="CAA7268790.1"/>
    </source>
</evidence>
<keyword evidence="1 2" id="KW-0732">Signal</keyword>
<dbReference type="GO" id="GO:0042546">
    <property type="term" value="P:cell wall biogenesis"/>
    <property type="evidence" value="ECO:0007669"/>
    <property type="project" value="InterPro"/>
</dbReference>
<proteinExistence type="predicted"/>
<organism evidence="4 5">
    <name type="scientific">Cyclocybe aegerita</name>
    <name type="common">Black poplar mushroom</name>
    <name type="synonym">Agrocybe aegerita</name>
    <dbReference type="NCBI Taxonomy" id="1973307"/>
    <lineage>
        <taxon>Eukaryota</taxon>
        <taxon>Fungi</taxon>
        <taxon>Dikarya</taxon>
        <taxon>Basidiomycota</taxon>
        <taxon>Agaricomycotina</taxon>
        <taxon>Agaricomycetes</taxon>
        <taxon>Agaricomycetidae</taxon>
        <taxon>Agaricales</taxon>
        <taxon>Agaricineae</taxon>
        <taxon>Bolbitiaceae</taxon>
        <taxon>Cyclocybe</taxon>
    </lineage>
</organism>
<dbReference type="Pfam" id="PF10342">
    <property type="entry name" value="Kre9_KNH"/>
    <property type="match status" value="1"/>
</dbReference>
<dbReference type="Proteomes" id="UP000467700">
    <property type="component" value="Unassembled WGS sequence"/>
</dbReference>
<accession>A0A8S0WGD8</accession>
<gene>
    <name evidence="4" type="ORF">AAE3_LOCUS11025</name>
</gene>
<dbReference type="InterPro" id="IPR018466">
    <property type="entry name" value="Kre9/Knh1-like_N"/>
</dbReference>
<dbReference type="AlphaFoldDB" id="A0A8S0WGD8"/>
<keyword evidence="5" id="KW-1185">Reference proteome</keyword>
<dbReference type="InterPro" id="IPR045328">
    <property type="entry name" value="Kre9/Knh1"/>
</dbReference>